<keyword evidence="5 7" id="KW-1133">Transmembrane helix</keyword>
<evidence type="ECO:0000313" key="10">
    <source>
        <dbReference type="Proteomes" id="UP001315967"/>
    </source>
</evidence>
<feature type="transmembrane region" description="Helical" evidence="7">
    <location>
        <begin position="106"/>
        <end position="125"/>
    </location>
</feature>
<name>A0ABY5P8B9_9LACT</name>
<feature type="domain" description="ABC transmembrane type-1" evidence="8">
    <location>
        <begin position="102"/>
        <end position="309"/>
    </location>
</feature>
<dbReference type="CDD" id="cd06261">
    <property type="entry name" value="TM_PBP2"/>
    <property type="match status" value="1"/>
</dbReference>
<dbReference type="PANTHER" id="PTHR43744">
    <property type="entry name" value="ABC TRANSPORTER PERMEASE PROTEIN MG189-RELATED-RELATED"/>
    <property type="match status" value="1"/>
</dbReference>
<evidence type="ECO:0000256" key="6">
    <source>
        <dbReference type="ARBA" id="ARBA00023136"/>
    </source>
</evidence>
<feature type="transmembrane region" description="Helical" evidence="7">
    <location>
        <begin position="173"/>
        <end position="196"/>
    </location>
</feature>
<feature type="transmembrane region" description="Helical" evidence="7">
    <location>
        <begin position="41"/>
        <end position="62"/>
    </location>
</feature>
<feature type="transmembrane region" description="Helical" evidence="7">
    <location>
        <begin position="289"/>
        <end position="309"/>
    </location>
</feature>
<evidence type="ECO:0000256" key="2">
    <source>
        <dbReference type="ARBA" id="ARBA00022448"/>
    </source>
</evidence>
<dbReference type="PANTHER" id="PTHR43744:SF8">
    <property type="entry name" value="SN-GLYCEROL-3-PHOSPHATE TRANSPORT SYSTEM PERMEASE PROTEIN UGPE"/>
    <property type="match status" value="1"/>
</dbReference>
<accession>A0ABY5P8B9</accession>
<feature type="transmembrane region" description="Helical" evidence="7">
    <location>
        <begin position="137"/>
        <end position="161"/>
    </location>
</feature>
<comment type="subcellular location">
    <subcellularLocation>
        <location evidence="1 7">Cell membrane</location>
        <topology evidence="1 7">Multi-pass membrane protein</topology>
    </subcellularLocation>
</comment>
<gene>
    <name evidence="9" type="ORF">NRE15_04900</name>
</gene>
<dbReference type="Pfam" id="PF00528">
    <property type="entry name" value="BPD_transp_1"/>
    <property type="match status" value="1"/>
</dbReference>
<dbReference type="RefSeq" id="WP_313794481.1">
    <property type="nucleotide sequence ID" value="NZ_CP102453.1"/>
</dbReference>
<reference evidence="9 10" key="1">
    <citation type="submission" date="2022-08" db="EMBL/GenBank/DDBJ databases">
        <title>Aerococcaceae sp. nov isolated from spoiled eye mask.</title>
        <authorList>
            <person name="Zhou G."/>
            <person name="Xie X.-B."/>
            <person name="Shi Q.-S."/>
            <person name="Wang Y.-S."/>
            <person name="Wen X."/>
            <person name="Peng H."/>
            <person name="Yang X.-J."/>
            <person name="Tao H.-B."/>
            <person name="Huang X.-M."/>
        </authorList>
    </citation>
    <scope>NUCLEOTIDE SEQUENCE [LARGE SCALE GENOMIC DNA]</scope>
    <source>
        <strain evidence="10">DM20194951</strain>
    </source>
</reference>
<evidence type="ECO:0000256" key="1">
    <source>
        <dbReference type="ARBA" id="ARBA00004651"/>
    </source>
</evidence>
<dbReference type="InterPro" id="IPR035906">
    <property type="entry name" value="MetI-like_sf"/>
</dbReference>
<comment type="similarity">
    <text evidence="7">Belongs to the binding-protein-dependent transport system permease family.</text>
</comment>
<feature type="transmembrane region" description="Helical" evidence="7">
    <location>
        <begin position="217"/>
        <end position="242"/>
    </location>
</feature>
<keyword evidence="10" id="KW-1185">Reference proteome</keyword>
<evidence type="ECO:0000256" key="3">
    <source>
        <dbReference type="ARBA" id="ARBA00022475"/>
    </source>
</evidence>
<dbReference type="PROSITE" id="PS50928">
    <property type="entry name" value="ABC_TM1"/>
    <property type="match status" value="1"/>
</dbReference>
<evidence type="ECO:0000256" key="5">
    <source>
        <dbReference type="ARBA" id="ARBA00022989"/>
    </source>
</evidence>
<evidence type="ECO:0000313" key="9">
    <source>
        <dbReference type="EMBL" id="UUX34987.1"/>
    </source>
</evidence>
<dbReference type="EMBL" id="CP102453">
    <property type="protein sequence ID" value="UUX34987.1"/>
    <property type="molecule type" value="Genomic_DNA"/>
</dbReference>
<keyword evidence="3" id="KW-1003">Cell membrane</keyword>
<keyword evidence="4 7" id="KW-0812">Transmembrane</keyword>
<dbReference type="Gene3D" id="1.10.3720.10">
    <property type="entry name" value="MetI-like"/>
    <property type="match status" value="1"/>
</dbReference>
<keyword evidence="2 7" id="KW-0813">Transport</keyword>
<organism evidence="9 10">
    <name type="scientific">Fundicoccus culcitae</name>
    <dbReference type="NCBI Taxonomy" id="2969821"/>
    <lineage>
        <taxon>Bacteria</taxon>
        <taxon>Bacillati</taxon>
        <taxon>Bacillota</taxon>
        <taxon>Bacilli</taxon>
        <taxon>Lactobacillales</taxon>
        <taxon>Aerococcaceae</taxon>
        <taxon>Fundicoccus</taxon>
    </lineage>
</organism>
<protein>
    <submittedName>
        <fullName evidence="9">Carbohydrate ABC transporter permease</fullName>
    </submittedName>
</protein>
<sequence>MASIETKHRFNVSRPKNKSGQSRLNKFLFGNNQRVGFLRKFFTYVLLIAIGFCFILPLLYMVSMSFKNMGDLINSSVNWLPTEWYTENFRRAYEVLDYARTLGQTIIVAVLPSMAQTAVAALVGYGFGRYRFPGHKILLGLVLATFLVPSQVTVIPTYILFNRLGILGSILAYIIPAGLGQGINSAIFILIFYQNFRNIPTSLIEAARLDGANEFTIFTRVAIPMATSAFIISFLFSLVWYWNETYLASIYFGDSLTTLQLELQRFVSSYNSMFPAGQNVDGLGGINEAIELAATLLSILPLLVIYFIAQRWFVDSVDKSGITGE</sequence>
<dbReference type="SUPFAM" id="SSF161098">
    <property type="entry name" value="MetI-like"/>
    <property type="match status" value="1"/>
</dbReference>
<evidence type="ECO:0000256" key="4">
    <source>
        <dbReference type="ARBA" id="ARBA00022692"/>
    </source>
</evidence>
<proteinExistence type="inferred from homology"/>
<dbReference type="InterPro" id="IPR000515">
    <property type="entry name" value="MetI-like"/>
</dbReference>
<dbReference type="Proteomes" id="UP001315967">
    <property type="component" value="Chromosome"/>
</dbReference>
<evidence type="ECO:0000256" key="7">
    <source>
        <dbReference type="RuleBase" id="RU363032"/>
    </source>
</evidence>
<evidence type="ECO:0000259" key="8">
    <source>
        <dbReference type="PROSITE" id="PS50928"/>
    </source>
</evidence>
<keyword evidence="6 7" id="KW-0472">Membrane</keyword>